<name>A0ABT3IIU5_9BACT</name>
<organism evidence="2 3">
    <name type="scientific">Chitinophaga nivalis</name>
    <dbReference type="NCBI Taxonomy" id="2991709"/>
    <lineage>
        <taxon>Bacteria</taxon>
        <taxon>Pseudomonadati</taxon>
        <taxon>Bacteroidota</taxon>
        <taxon>Chitinophagia</taxon>
        <taxon>Chitinophagales</taxon>
        <taxon>Chitinophagaceae</taxon>
        <taxon>Chitinophaga</taxon>
    </lineage>
</organism>
<dbReference type="RefSeq" id="WP_264729400.1">
    <property type="nucleotide sequence ID" value="NZ_JAPDNR010000001.1"/>
</dbReference>
<accession>A0ABT3IIU5</accession>
<dbReference type="EMBL" id="JAPDNS010000001">
    <property type="protein sequence ID" value="MCW3483881.1"/>
    <property type="molecule type" value="Genomic_DNA"/>
</dbReference>
<feature type="domain" description="DUF5977" evidence="1">
    <location>
        <begin position="1141"/>
        <end position="1204"/>
    </location>
</feature>
<evidence type="ECO:0000259" key="1">
    <source>
        <dbReference type="Pfam" id="PF19404"/>
    </source>
</evidence>
<comment type="caution">
    <text evidence="2">The sequence shown here is derived from an EMBL/GenBank/DDBJ whole genome shotgun (WGS) entry which is preliminary data.</text>
</comment>
<proteinExistence type="predicted"/>
<dbReference type="Proteomes" id="UP001207742">
    <property type="component" value="Unassembled WGS sequence"/>
</dbReference>
<feature type="domain" description="DUF5977" evidence="1">
    <location>
        <begin position="1077"/>
        <end position="1139"/>
    </location>
</feature>
<evidence type="ECO:0000313" key="3">
    <source>
        <dbReference type="Proteomes" id="UP001207742"/>
    </source>
</evidence>
<evidence type="ECO:0000313" key="2">
    <source>
        <dbReference type="EMBL" id="MCW3483881.1"/>
    </source>
</evidence>
<keyword evidence="3" id="KW-1185">Reference proteome</keyword>
<reference evidence="2 3" key="1">
    <citation type="submission" date="2022-10" db="EMBL/GenBank/DDBJ databases">
        <title>Chitinophaga nivalis PC15 sp. nov., isolated from Pyeongchang county, South Korea.</title>
        <authorList>
            <person name="Trinh H.N."/>
        </authorList>
    </citation>
    <scope>NUCLEOTIDE SEQUENCE [LARGE SCALE GENOMIC DNA]</scope>
    <source>
        <strain evidence="2 3">PC14</strain>
    </source>
</reference>
<dbReference type="Pfam" id="PF19404">
    <property type="entry name" value="DUF5977"/>
    <property type="match status" value="2"/>
</dbReference>
<dbReference type="InterPro" id="IPR046020">
    <property type="entry name" value="DUF5977"/>
</dbReference>
<protein>
    <submittedName>
        <fullName evidence="2">DUF5977 domain-containing protein</fullName>
    </submittedName>
</protein>
<gene>
    <name evidence="2" type="ORF">OL497_08255</name>
</gene>
<sequence length="1264" mass="140756">MKQFFLYCWLLLAPGSYLYSQDIQHDLNVNIARNEFKAKQVIPPGPEASSLGQYGNLPMNLFTGVPNIHIPLYELKGNSLTLPLSLSFNTTGFKPAETASWIGLNWSLNAGGVISRSVMGNPDTQDNYYQNDSMLPIPPFNDRFALFDYHTDLRKGIKDAQPDYYYYNFMNYTGKYQIRPNGIVLKKTKNDLAFTHNGGGDASITDENGNVYIFTDTENTRMVLSDDAEPDGPSVLNYTFPSAWFLSSVTAADGNERLTFEYYTTTAEQPVFQNSRKNESVTYTTYTRGNISNSATESYTATPPEIHIQRKYLKRINLIRGGQTIAYIDVISSTGRSDAGFTEDRFVQQLKVYNNINNRPSLIKHFVFHHSYYTNTANSVLKYRLRLDSIKEMAVNGTVTQPAWSFGYYDGGLMPDITTNGIDHWGFYNGAGNTSLVPNVKYGTVNVGKGANREPNENAAKFGCLERIKYPAGGFTTFEYEANMSAERKIGGVRIKAMRDYAIDKATTKVFEYQGGVTSRQFPKYDRETGYIDYSVSIEQPQIATYGKFTVSAGSIWGLGTLQGSHIGYSLVTEYLLDENTHQPLGKTVYQFRTGNLNAEDDVTAGDLEKKSVYDNAGKLLEETTNTYSYTSTESLNGLRTLYSSSQSSKTLYCKRIDANGIISYTRYGAAESPVNCVALRSYMADYQSDLFQLRCEAKDLVQTDFKALDKLSGKYLTRTVKYTYTTKHTLPILTAQYTTGGESILTRKKYAGDYIIPANADPVAKGIRLLQSKNMHTAAIEVMRFRQNSDSTNIRYLDAAYTVYSPGLPVPVADFRLETNAPFGTMQASGISAAGVFTADTRYKPFTAYRYNSTGNLVEQKKVNDYPTAYIWDYQSLLPVAAVSNADTATIAYTSFETDSNKDSHWIISAGTINTSTAFTGVRAYNLISGAQISKVNATAINKTLILTYWSKSGAIDVTQNGVAIALKSTGPILNGWRCFRHILPPGTLQIRLTATNAIIDELRLYPEEAQMQTYTYLPFIGTKDIVAANDLLTSYEYDGLSRLTNIRNYKGEILQNYIYNYGPGIPLTAPAITLYYNAAAEKEFTRNACPNGEPGKLTYQVSYGTYTSAISQVDADAKATADITANGQSYVNMNGPCWFYNDSISGIFKKQDCARDNPGLNYTYIVPARKHRSAISKAAADAMALEDLNMNGFDEAQLHGHCFCEGPFTKVINGICEKGVKQYTGTINEGYKKWKCTFVYRWSDGTYTAPLVEYQPEPCPVL</sequence>